<feature type="region of interest" description="Disordered" evidence="3">
    <location>
        <begin position="25"/>
        <end position="47"/>
    </location>
</feature>
<keyword evidence="2" id="KW-0789">Thiol protease inhibitor</keyword>
<dbReference type="Pfam" id="PF09394">
    <property type="entry name" value="Inhibitor_I42"/>
    <property type="match status" value="1"/>
</dbReference>
<gene>
    <name evidence="5" type="ORF">RZN69_20890</name>
</gene>
<dbReference type="InterPro" id="IPR018990">
    <property type="entry name" value="Prot_inh_I42_chagasin"/>
</dbReference>
<dbReference type="PROSITE" id="PS51257">
    <property type="entry name" value="PROKAR_LIPOPROTEIN"/>
    <property type="match status" value="1"/>
</dbReference>
<dbReference type="PANTHER" id="PTHR36530:SF1">
    <property type="entry name" value="AMOEBIASIN-1"/>
    <property type="match status" value="1"/>
</dbReference>
<keyword evidence="6" id="KW-1185">Reference proteome</keyword>
<name>A0AAQ3L7K3_9BACT</name>
<proteinExistence type="predicted"/>
<evidence type="ECO:0000256" key="3">
    <source>
        <dbReference type="SAM" id="MobiDB-lite"/>
    </source>
</evidence>
<keyword evidence="1 5" id="KW-0646">Protease inhibitor</keyword>
<dbReference type="GO" id="GO:0004869">
    <property type="term" value="F:cysteine-type endopeptidase inhibitor activity"/>
    <property type="evidence" value="ECO:0007669"/>
    <property type="project" value="UniProtKB-KW"/>
</dbReference>
<organism evidence="5 6">
    <name type="scientific">Rubellicoccus peritrichatus</name>
    <dbReference type="NCBI Taxonomy" id="3080537"/>
    <lineage>
        <taxon>Bacteria</taxon>
        <taxon>Pseudomonadati</taxon>
        <taxon>Verrucomicrobiota</taxon>
        <taxon>Opitutia</taxon>
        <taxon>Puniceicoccales</taxon>
        <taxon>Cerasicoccaceae</taxon>
        <taxon>Rubellicoccus</taxon>
    </lineage>
</organism>
<dbReference type="Gene3D" id="2.60.40.2020">
    <property type="match status" value="1"/>
</dbReference>
<sequence>MHKSRYFLISLLIASALTGCRTEQAEGDTAHRPMNVTEKPESTGVATARPNIPVDATVLTQADNKGSVAIEQNSNLVIKLPGNPTTGYSWAVTNYDSDVLELGRHEYYAGATGRVGSGGTFVFYFNAIGSGETTVKLKYSRPWEKDSGGDTFSNEVRVIK</sequence>
<evidence type="ECO:0000256" key="2">
    <source>
        <dbReference type="ARBA" id="ARBA00022704"/>
    </source>
</evidence>
<dbReference type="KEGG" id="puo:RZN69_20890"/>
<dbReference type="RefSeq" id="WP_317833449.1">
    <property type="nucleotide sequence ID" value="NZ_CP136920.1"/>
</dbReference>
<reference evidence="5 6" key="1">
    <citation type="submission" date="2023-10" db="EMBL/GenBank/DDBJ databases">
        <title>Rubellicoccus peritrichatus gen. nov., sp. nov., isolated from an algae of coral reef tank.</title>
        <authorList>
            <person name="Luo J."/>
        </authorList>
    </citation>
    <scope>NUCLEOTIDE SEQUENCE [LARGE SCALE GENOMIC DNA]</scope>
    <source>
        <strain evidence="5 6">CR14</strain>
    </source>
</reference>
<dbReference type="AlphaFoldDB" id="A0AAQ3L7K3"/>
<evidence type="ECO:0000313" key="6">
    <source>
        <dbReference type="Proteomes" id="UP001304300"/>
    </source>
</evidence>
<evidence type="ECO:0000256" key="1">
    <source>
        <dbReference type="ARBA" id="ARBA00022690"/>
    </source>
</evidence>
<dbReference type="EMBL" id="CP136920">
    <property type="protein sequence ID" value="WOO41084.1"/>
    <property type="molecule type" value="Genomic_DNA"/>
</dbReference>
<dbReference type="SUPFAM" id="SSF141066">
    <property type="entry name" value="ICP-like"/>
    <property type="match status" value="1"/>
</dbReference>
<dbReference type="PANTHER" id="PTHR36530">
    <property type="entry name" value="INHIBITOR OF CYSTEINE PEPTIDASE"/>
    <property type="match status" value="1"/>
</dbReference>
<evidence type="ECO:0000313" key="5">
    <source>
        <dbReference type="EMBL" id="WOO41084.1"/>
    </source>
</evidence>
<feature type="domain" description="Proteinase inhibitor I42 chagasin" evidence="4">
    <location>
        <begin position="71"/>
        <end position="152"/>
    </location>
</feature>
<evidence type="ECO:0000259" key="4">
    <source>
        <dbReference type="Pfam" id="PF09394"/>
    </source>
</evidence>
<protein>
    <submittedName>
        <fullName evidence="5">Protease inhibitor I42 family protein</fullName>
    </submittedName>
</protein>
<dbReference type="Proteomes" id="UP001304300">
    <property type="component" value="Chromosome"/>
</dbReference>
<dbReference type="InterPro" id="IPR036331">
    <property type="entry name" value="Chagasin-like_sf"/>
</dbReference>
<dbReference type="InterPro" id="IPR052781">
    <property type="entry name" value="Cys_protease_inhibitor_I42"/>
</dbReference>
<accession>A0AAQ3L7K3</accession>